<dbReference type="InterPro" id="IPR020834">
    <property type="entry name" value="LipOase_CS"/>
</dbReference>
<evidence type="ECO:0000256" key="11">
    <source>
        <dbReference type="ARBA" id="ARBA00023160"/>
    </source>
</evidence>
<dbReference type="InterPro" id="IPR042057">
    <property type="entry name" value="Lipoxy_PLAT/LH2"/>
</dbReference>
<evidence type="ECO:0000256" key="13">
    <source>
        <dbReference type="RuleBase" id="RU003974"/>
    </source>
</evidence>
<evidence type="ECO:0000256" key="16">
    <source>
        <dbReference type="SAM" id="MobiDB-lite"/>
    </source>
</evidence>
<dbReference type="InterPro" id="IPR013819">
    <property type="entry name" value="LipOase_C"/>
</dbReference>
<dbReference type="Pfam" id="PF00305">
    <property type="entry name" value="Lipoxygenase"/>
    <property type="match status" value="1"/>
</dbReference>
<keyword evidence="6" id="KW-0276">Fatty acid metabolism</keyword>
<dbReference type="SMART" id="SM00308">
    <property type="entry name" value="LH2"/>
    <property type="match status" value="1"/>
</dbReference>
<feature type="coiled-coil region" evidence="15">
    <location>
        <begin position="822"/>
        <end position="849"/>
    </location>
</feature>
<comment type="cofactor">
    <cofactor evidence="1 13">
        <name>Fe cation</name>
        <dbReference type="ChEBI" id="CHEBI:24875"/>
    </cofactor>
</comment>
<evidence type="ECO:0000256" key="1">
    <source>
        <dbReference type="ARBA" id="ARBA00001962"/>
    </source>
</evidence>
<evidence type="ECO:0000256" key="15">
    <source>
        <dbReference type="SAM" id="Coils"/>
    </source>
</evidence>
<keyword evidence="11 14" id="KW-0275">Fatty acid biosynthesis</keyword>
<keyword evidence="15" id="KW-0175">Coiled coil</keyword>
<dbReference type="InterPro" id="IPR001246">
    <property type="entry name" value="LipOase_plant"/>
</dbReference>
<dbReference type="Gene3D" id="1.20.245.10">
    <property type="entry name" value="Lipoxygenase-1, Domain 5"/>
    <property type="match status" value="1"/>
</dbReference>
<comment type="function">
    <text evidence="14">Plant lipoxygenase may be involved in a number of diverse aspects of plant physiology including growth and development, pest resistance, and senescence or responses to wounding.</text>
</comment>
<dbReference type="CDD" id="cd01751">
    <property type="entry name" value="PLAT_LH2"/>
    <property type="match status" value="1"/>
</dbReference>
<keyword evidence="9 13" id="KW-0408">Iron</keyword>
<dbReference type="InterPro" id="IPR036226">
    <property type="entry name" value="LipOase_C_sf"/>
</dbReference>
<dbReference type="PRINTS" id="PR00087">
    <property type="entry name" value="LIPOXYGENASE"/>
</dbReference>
<evidence type="ECO:0000256" key="12">
    <source>
        <dbReference type="PROSITE-ProRule" id="PRU00152"/>
    </source>
</evidence>
<proteinExistence type="inferred from homology"/>
<dbReference type="PROSITE" id="PS50095">
    <property type="entry name" value="PLAT"/>
    <property type="match status" value="1"/>
</dbReference>
<dbReference type="GO" id="GO:0034440">
    <property type="term" value="P:lipid oxidation"/>
    <property type="evidence" value="ECO:0007669"/>
    <property type="project" value="InterPro"/>
</dbReference>
<keyword evidence="7 13" id="KW-0223">Dioxygenase</keyword>
<evidence type="ECO:0000256" key="9">
    <source>
        <dbReference type="ARBA" id="ARBA00023004"/>
    </source>
</evidence>
<dbReference type="Proteomes" id="UP000775213">
    <property type="component" value="Unassembled WGS sequence"/>
</dbReference>
<evidence type="ECO:0000313" key="20">
    <source>
        <dbReference type="Proteomes" id="UP000775213"/>
    </source>
</evidence>
<keyword evidence="8 13" id="KW-0560">Oxidoreductase</keyword>
<dbReference type="Gene3D" id="3.10.450.60">
    <property type="match status" value="1"/>
</dbReference>
<evidence type="ECO:0000256" key="8">
    <source>
        <dbReference type="ARBA" id="ARBA00023002"/>
    </source>
</evidence>
<comment type="pathway">
    <text evidence="14">Lipid metabolism; oxylipin biosynthesis.</text>
</comment>
<dbReference type="PRINTS" id="PR00468">
    <property type="entry name" value="PLTLPOXGNASE"/>
</dbReference>
<dbReference type="GO" id="GO:0046872">
    <property type="term" value="F:metal ion binding"/>
    <property type="evidence" value="ECO:0007669"/>
    <property type="project" value="UniProtKB-UniRule"/>
</dbReference>
<feature type="region of interest" description="Disordered" evidence="16">
    <location>
        <begin position="240"/>
        <end position="262"/>
    </location>
</feature>
<keyword evidence="5 14" id="KW-0925">Oxylipin biosynthesis</keyword>
<reference evidence="19 20" key="1">
    <citation type="journal article" date="2021" name="Hortic Res">
        <title>Chromosome-scale assembly of the Dendrobium chrysotoxum genome enhances the understanding of orchid evolution.</title>
        <authorList>
            <person name="Zhang Y."/>
            <person name="Zhang G.Q."/>
            <person name="Zhang D."/>
            <person name="Liu X.D."/>
            <person name="Xu X.Y."/>
            <person name="Sun W.H."/>
            <person name="Yu X."/>
            <person name="Zhu X."/>
            <person name="Wang Z.W."/>
            <person name="Zhao X."/>
            <person name="Zhong W.Y."/>
            <person name="Chen H."/>
            <person name="Yin W.L."/>
            <person name="Huang T."/>
            <person name="Niu S.C."/>
            <person name="Liu Z.J."/>
        </authorList>
    </citation>
    <scope>NUCLEOTIDE SEQUENCE [LARGE SCALE GENOMIC DNA]</scope>
    <source>
        <strain evidence="19">Lindl</strain>
    </source>
</reference>
<evidence type="ECO:0000256" key="14">
    <source>
        <dbReference type="RuleBase" id="RU003975"/>
    </source>
</evidence>
<evidence type="ECO:0000256" key="2">
    <source>
        <dbReference type="ARBA" id="ARBA00009419"/>
    </source>
</evidence>
<evidence type="ECO:0000259" key="17">
    <source>
        <dbReference type="PROSITE" id="PS50095"/>
    </source>
</evidence>
<evidence type="ECO:0000313" key="19">
    <source>
        <dbReference type="EMBL" id="KAH0450476.1"/>
    </source>
</evidence>
<dbReference type="FunFam" id="4.10.375.10:FF:000001">
    <property type="entry name" value="Lipoxygenase"/>
    <property type="match status" value="1"/>
</dbReference>
<dbReference type="Gene3D" id="4.10.375.10">
    <property type="entry name" value="Lipoxygenase-1, Domain 2"/>
    <property type="match status" value="1"/>
</dbReference>
<dbReference type="InterPro" id="IPR036392">
    <property type="entry name" value="PLAT/LH2_dom_sf"/>
</dbReference>
<gene>
    <name evidence="19" type="ORF">IEQ34_021168</name>
</gene>
<dbReference type="Gene3D" id="2.60.60.20">
    <property type="entry name" value="PLAT/LH2 domain"/>
    <property type="match status" value="1"/>
</dbReference>
<dbReference type="AlphaFoldDB" id="A0AAV7G2D0"/>
<keyword evidence="3 14" id="KW-0444">Lipid biosynthesis</keyword>
<comment type="caution">
    <text evidence="19">The sequence shown here is derived from an EMBL/GenBank/DDBJ whole genome shotgun (WGS) entry which is preliminary data.</text>
</comment>
<dbReference type="InterPro" id="IPR000907">
    <property type="entry name" value="LipOase"/>
</dbReference>
<organism evidence="19 20">
    <name type="scientific">Dendrobium chrysotoxum</name>
    <name type="common">Orchid</name>
    <dbReference type="NCBI Taxonomy" id="161865"/>
    <lineage>
        <taxon>Eukaryota</taxon>
        <taxon>Viridiplantae</taxon>
        <taxon>Streptophyta</taxon>
        <taxon>Embryophyta</taxon>
        <taxon>Tracheophyta</taxon>
        <taxon>Spermatophyta</taxon>
        <taxon>Magnoliopsida</taxon>
        <taxon>Liliopsida</taxon>
        <taxon>Asparagales</taxon>
        <taxon>Orchidaceae</taxon>
        <taxon>Epidendroideae</taxon>
        <taxon>Malaxideae</taxon>
        <taxon>Dendrobiinae</taxon>
        <taxon>Dendrobium</taxon>
    </lineage>
</organism>
<comment type="similarity">
    <text evidence="2 13">Belongs to the lipoxygenase family.</text>
</comment>
<dbReference type="GO" id="GO:0009611">
    <property type="term" value="P:response to wounding"/>
    <property type="evidence" value="ECO:0007669"/>
    <property type="project" value="UniProtKB-ARBA"/>
</dbReference>
<dbReference type="PROSITE" id="PS00711">
    <property type="entry name" value="LIPOXYGENASE_1"/>
    <property type="match status" value="1"/>
</dbReference>
<evidence type="ECO:0000256" key="7">
    <source>
        <dbReference type="ARBA" id="ARBA00022964"/>
    </source>
</evidence>
<dbReference type="EMBL" id="JAGFBR010000018">
    <property type="protein sequence ID" value="KAH0450476.1"/>
    <property type="molecule type" value="Genomic_DNA"/>
</dbReference>
<keyword evidence="10" id="KW-0443">Lipid metabolism</keyword>
<dbReference type="PROSITE" id="PS00081">
    <property type="entry name" value="LIPOXYGENASE_2"/>
    <property type="match status" value="1"/>
</dbReference>
<comment type="caution">
    <text evidence="12">Lacks conserved residue(s) required for the propagation of feature annotation.</text>
</comment>
<evidence type="ECO:0000259" key="18">
    <source>
        <dbReference type="PROSITE" id="PS51393"/>
    </source>
</evidence>
<protein>
    <recommendedName>
        <fullName evidence="14">Lipoxygenase</fullName>
        <ecNumber evidence="14">1.13.11.-</ecNumber>
    </recommendedName>
</protein>
<feature type="domain" description="PLAT" evidence="17">
    <location>
        <begin position="49"/>
        <end position="175"/>
    </location>
</feature>
<dbReference type="EC" id="1.13.11.-" evidence="14"/>
<dbReference type="GO" id="GO:0006633">
    <property type="term" value="P:fatty acid biosynthetic process"/>
    <property type="evidence" value="ECO:0007669"/>
    <property type="project" value="UniProtKB-KW"/>
</dbReference>
<dbReference type="InterPro" id="IPR027433">
    <property type="entry name" value="Lipoxygenase_dom_3"/>
</dbReference>
<evidence type="ECO:0000256" key="5">
    <source>
        <dbReference type="ARBA" id="ARBA00022767"/>
    </source>
</evidence>
<dbReference type="PANTHER" id="PTHR11771">
    <property type="entry name" value="LIPOXYGENASE"/>
    <property type="match status" value="1"/>
</dbReference>
<evidence type="ECO:0000256" key="10">
    <source>
        <dbReference type="ARBA" id="ARBA00023098"/>
    </source>
</evidence>
<dbReference type="SUPFAM" id="SSF49723">
    <property type="entry name" value="Lipase/lipooxygenase domain (PLAT/LH2 domain)"/>
    <property type="match status" value="1"/>
</dbReference>
<dbReference type="Pfam" id="PF01477">
    <property type="entry name" value="PLAT"/>
    <property type="match status" value="1"/>
</dbReference>
<dbReference type="Gene3D" id="4.10.372.10">
    <property type="entry name" value="Lipoxygenase-1, Domain 3"/>
    <property type="match status" value="1"/>
</dbReference>
<dbReference type="SUPFAM" id="SSF48484">
    <property type="entry name" value="Lipoxigenase"/>
    <property type="match status" value="1"/>
</dbReference>
<sequence>MIGHIIGNVLGQGTKVKGHVVLMERNVLDFNDFGATVVNSIQDFLGQQVSLQLVSATAGDSTKFFWVVSDVELKFETCADNGNRGLVGELAYLEPPLIPILPTVIAGEIKFGVTFHVKEGEGIPGAVIVKNRHLAEFFLKSITIEDFPGKGRIHFDCNSWVYNVTKYTYDRVFFANDTYLPKDTPGPLRPYREEELQHLRGDDVSRQLEEWDRVYNYAYYNDLGNPDLISGLRRPVLGGSDKYPYPRRGKTARSPTKTDPESESRLFSLDMNIYVPRDERFGHLKMSDFLGYTIKAVAKSLLPVLQAVFDKTPNTFDSYEDVLKLHEGGLPLPDIPQVQALIQALPLEMLKSILTPATGQRSFLKFPMPLIIHNDKWIWKTDEEFAREMLAGVNPVVIEKLKEFPPTSNLDPTLFGEQNSTITAEHIEKNLDGLTAEQALNGSRLFIINYHDTLMPYLSRINSTSSKVYATRTLLFLRDDDSLKPIAIELSLPHPEGEQHGAVSTVYTPADSGVEAAIWQLAKGFVAVNDYGVHQLISHWLRTHAVMEPFVISTNRHLSALHPINKLLVPHYRDTMNINALARQALINAGGIIEFSVFPSKYAMELSSVIYKSWNFADQSLPADLLKRGMAVEDPSSPTKLQLVIKDYPYAVDGLAIWSEIESWVTEYCSIYYPNDSIIRNDAELQSWWKEAVEVGHGDLKNKPWWPKLNSLPELVHICSTIIWIASAMHAAVNFGQYPYGGYLPNRPSLSRQFMPEVGTADYELLKTNPDKVFLKTITGQLQAILEISVIEILSTHASDELYLGQRASEEWTNNGEALNALKRFGSKLKEVEKRIAELNKNKSLKNRGGSVKLDYELLSPYSKQGLTAKGIPNSISI</sequence>
<dbReference type="PROSITE" id="PS51393">
    <property type="entry name" value="LIPOXYGENASE_3"/>
    <property type="match status" value="1"/>
</dbReference>
<dbReference type="GO" id="GO:0031408">
    <property type="term" value="P:oxylipin biosynthetic process"/>
    <property type="evidence" value="ECO:0007669"/>
    <property type="project" value="UniProtKB-UniRule"/>
</dbReference>
<keyword evidence="4 13" id="KW-0479">Metal-binding</keyword>
<evidence type="ECO:0000256" key="4">
    <source>
        <dbReference type="ARBA" id="ARBA00022723"/>
    </source>
</evidence>
<name>A0AAV7G2D0_DENCH</name>
<dbReference type="FunFam" id="1.20.245.10:FF:000002">
    <property type="entry name" value="Lipoxygenase"/>
    <property type="match status" value="1"/>
</dbReference>
<keyword evidence="20" id="KW-1185">Reference proteome</keyword>
<evidence type="ECO:0000256" key="6">
    <source>
        <dbReference type="ARBA" id="ARBA00022832"/>
    </source>
</evidence>
<dbReference type="InterPro" id="IPR020833">
    <property type="entry name" value="LipOase_Fe_BS"/>
</dbReference>
<feature type="domain" description="Lipoxygenase" evidence="18">
    <location>
        <begin position="178"/>
        <end position="878"/>
    </location>
</feature>
<accession>A0AAV7G2D0</accession>
<dbReference type="FunFam" id="3.10.450.60:FF:000002">
    <property type="entry name" value="Lipoxygenase"/>
    <property type="match status" value="1"/>
</dbReference>
<dbReference type="GO" id="GO:0016702">
    <property type="term" value="F:oxidoreductase activity, acting on single donors with incorporation of molecular oxygen, incorporation of two atoms of oxygen"/>
    <property type="evidence" value="ECO:0007669"/>
    <property type="project" value="InterPro"/>
</dbReference>
<dbReference type="InterPro" id="IPR001024">
    <property type="entry name" value="PLAT/LH2_dom"/>
</dbReference>
<evidence type="ECO:0000256" key="3">
    <source>
        <dbReference type="ARBA" id="ARBA00022516"/>
    </source>
</evidence>